<dbReference type="Pfam" id="PF05283">
    <property type="entry name" value="MGC-24"/>
    <property type="match status" value="1"/>
</dbReference>
<dbReference type="PANTHER" id="PTHR11337:SF12">
    <property type="entry name" value="SIALOMUCIN CORE PROTEIN 24"/>
    <property type="match status" value="1"/>
</dbReference>
<accession>A0A2I0UJ53</accession>
<keyword evidence="6 9" id="KW-0472">Membrane</keyword>
<keyword evidence="7" id="KW-0325">Glycoprotein</keyword>
<evidence type="ECO:0000313" key="11">
    <source>
        <dbReference type="Proteomes" id="UP000233556"/>
    </source>
</evidence>
<dbReference type="InterPro" id="IPR007947">
    <property type="entry name" value="CD164_MGC24"/>
</dbReference>
<evidence type="ECO:0000256" key="2">
    <source>
        <dbReference type="ARBA" id="ARBA00005341"/>
    </source>
</evidence>
<reference evidence="11" key="1">
    <citation type="submission" date="2017-11" db="EMBL/GenBank/DDBJ databases">
        <authorList>
            <person name="Lima N.C."/>
            <person name="Parody-Merino A.M."/>
            <person name="Battley P.F."/>
            <person name="Fidler A.E."/>
            <person name="Prosdocimi F."/>
        </authorList>
    </citation>
    <scope>NUCLEOTIDE SEQUENCE [LARGE SCALE GENOMIC DNA]</scope>
</reference>
<dbReference type="EMBL" id="KZ505730">
    <property type="protein sequence ID" value="PKU46038.1"/>
    <property type="molecule type" value="Genomic_DNA"/>
</dbReference>
<keyword evidence="4" id="KW-0732">Signal</keyword>
<evidence type="ECO:0000256" key="5">
    <source>
        <dbReference type="ARBA" id="ARBA00022989"/>
    </source>
</evidence>
<keyword evidence="11" id="KW-1185">Reference proteome</keyword>
<dbReference type="GO" id="GO:0005768">
    <property type="term" value="C:endosome"/>
    <property type="evidence" value="ECO:0007669"/>
    <property type="project" value="TreeGrafter"/>
</dbReference>
<evidence type="ECO:0000256" key="4">
    <source>
        <dbReference type="ARBA" id="ARBA00022729"/>
    </source>
</evidence>
<feature type="compositionally biased region" description="Low complexity" evidence="8">
    <location>
        <begin position="174"/>
        <end position="183"/>
    </location>
</feature>
<dbReference type="GO" id="GO:0005764">
    <property type="term" value="C:lysosome"/>
    <property type="evidence" value="ECO:0007669"/>
    <property type="project" value="TreeGrafter"/>
</dbReference>
<sequence length="236" mass="26576">MDGFSRGWQGRKGVGVEEVNDTPMKTAPLEKSTAKNPHGAGTCESRSNCSLCIDNGAGVADCKWIRCGGGYEEKIPSYTIIAEWCITISYSCVFQCYYTVFQCYYGTSQYYYTIFQYYYGTFEYYHRVFQYHHSQFHSHTSSYYSSWYVRTLFSRTANVTNATTHTPLPTTAVTSATRTTSVPGTNATVTPTPSPRKSTFDAASFIGGIVLVLGLQAVVFFLYKFCKSKDRNYHTL</sequence>
<evidence type="ECO:0000256" key="1">
    <source>
        <dbReference type="ARBA" id="ARBA00004479"/>
    </source>
</evidence>
<keyword evidence="5 9" id="KW-1133">Transmembrane helix</keyword>
<dbReference type="AlphaFoldDB" id="A0A2I0UJ53"/>
<feature type="compositionally biased region" description="Polar residues" evidence="8">
    <location>
        <begin position="184"/>
        <end position="195"/>
    </location>
</feature>
<keyword evidence="3 9" id="KW-0812">Transmembrane</keyword>
<dbReference type="PANTHER" id="PTHR11337">
    <property type="entry name" value="MUCIN/PORIMIN"/>
    <property type="match status" value="1"/>
</dbReference>
<evidence type="ECO:0000256" key="9">
    <source>
        <dbReference type="SAM" id="Phobius"/>
    </source>
</evidence>
<organism evidence="10 11">
    <name type="scientific">Limosa lapponica baueri</name>
    <dbReference type="NCBI Taxonomy" id="1758121"/>
    <lineage>
        <taxon>Eukaryota</taxon>
        <taxon>Metazoa</taxon>
        <taxon>Chordata</taxon>
        <taxon>Craniata</taxon>
        <taxon>Vertebrata</taxon>
        <taxon>Euteleostomi</taxon>
        <taxon>Archelosauria</taxon>
        <taxon>Archosauria</taxon>
        <taxon>Dinosauria</taxon>
        <taxon>Saurischia</taxon>
        <taxon>Theropoda</taxon>
        <taxon>Coelurosauria</taxon>
        <taxon>Aves</taxon>
        <taxon>Neognathae</taxon>
        <taxon>Neoaves</taxon>
        <taxon>Charadriiformes</taxon>
        <taxon>Scolopacidae</taxon>
        <taxon>Limosa</taxon>
    </lineage>
</organism>
<feature type="transmembrane region" description="Helical" evidence="9">
    <location>
        <begin position="202"/>
        <end position="223"/>
    </location>
</feature>
<comment type="similarity">
    <text evidence="2">Belongs to the CD164 family.</text>
</comment>
<evidence type="ECO:0000256" key="6">
    <source>
        <dbReference type="ARBA" id="ARBA00023136"/>
    </source>
</evidence>
<name>A0A2I0UJ53_LIMLA</name>
<feature type="region of interest" description="Disordered" evidence="8">
    <location>
        <begin position="174"/>
        <end position="195"/>
    </location>
</feature>
<evidence type="ECO:0000256" key="8">
    <source>
        <dbReference type="SAM" id="MobiDB-lite"/>
    </source>
</evidence>
<dbReference type="OrthoDB" id="6160056at2759"/>
<comment type="subcellular location">
    <subcellularLocation>
        <location evidence="1">Membrane</location>
        <topology evidence="1">Single-pass type I membrane protein</topology>
    </subcellularLocation>
</comment>
<reference evidence="11" key="2">
    <citation type="submission" date="2017-12" db="EMBL/GenBank/DDBJ databases">
        <title>Genome sequence of the Bar-tailed Godwit (Limosa lapponica baueri).</title>
        <authorList>
            <person name="Lima N.C.B."/>
            <person name="Parody-Merino A.M."/>
            <person name="Battley P.F."/>
            <person name="Fidler A.E."/>
            <person name="Prosdocimi F."/>
        </authorList>
    </citation>
    <scope>NUCLEOTIDE SEQUENCE [LARGE SCALE GENOMIC DNA]</scope>
</reference>
<evidence type="ECO:0000256" key="7">
    <source>
        <dbReference type="ARBA" id="ARBA00023180"/>
    </source>
</evidence>
<dbReference type="Proteomes" id="UP000233556">
    <property type="component" value="Unassembled WGS sequence"/>
</dbReference>
<evidence type="ECO:0000313" key="10">
    <source>
        <dbReference type="EMBL" id="PKU46038.1"/>
    </source>
</evidence>
<evidence type="ECO:0000256" key="3">
    <source>
        <dbReference type="ARBA" id="ARBA00022692"/>
    </source>
</evidence>
<proteinExistence type="inferred from homology"/>
<protein>
    <recommendedName>
        <fullName evidence="12">Sialomucin core protein 24</fullName>
    </recommendedName>
</protein>
<gene>
    <name evidence="10" type="ORF">llap_3658</name>
</gene>
<dbReference type="GO" id="GO:0016020">
    <property type="term" value="C:membrane"/>
    <property type="evidence" value="ECO:0007669"/>
    <property type="project" value="UniProtKB-SubCell"/>
</dbReference>
<evidence type="ECO:0008006" key="12">
    <source>
        <dbReference type="Google" id="ProtNLM"/>
    </source>
</evidence>